<dbReference type="InterPro" id="IPR001810">
    <property type="entry name" value="F-box_dom"/>
</dbReference>
<name>A0A9R0HXR0_SPIOL</name>
<accession>A0A9R0HXR0</accession>
<organism evidence="2 3">
    <name type="scientific">Spinacia oleracea</name>
    <name type="common">Spinach</name>
    <dbReference type="NCBI Taxonomy" id="3562"/>
    <lineage>
        <taxon>Eukaryota</taxon>
        <taxon>Viridiplantae</taxon>
        <taxon>Streptophyta</taxon>
        <taxon>Embryophyta</taxon>
        <taxon>Tracheophyta</taxon>
        <taxon>Spermatophyta</taxon>
        <taxon>Magnoliopsida</taxon>
        <taxon>eudicotyledons</taxon>
        <taxon>Gunneridae</taxon>
        <taxon>Pentapetalae</taxon>
        <taxon>Caryophyllales</taxon>
        <taxon>Chenopodiaceae</taxon>
        <taxon>Chenopodioideae</taxon>
        <taxon>Anserineae</taxon>
        <taxon>Spinacia</taxon>
    </lineage>
</organism>
<reference evidence="2" key="1">
    <citation type="journal article" date="2021" name="Nat. Commun.">
        <title>Genomic analyses provide insights into spinach domestication and the genetic basis of agronomic traits.</title>
        <authorList>
            <person name="Cai X."/>
            <person name="Sun X."/>
            <person name="Xu C."/>
            <person name="Sun H."/>
            <person name="Wang X."/>
            <person name="Ge C."/>
            <person name="Zhang Z."/>
            <person name="Wang Q."/>
            <person name="Fei Z."/>
            <person name="Jiao C."/>
            <person name="Wang Q."/>
        </authorList>
    </citation>
    <scope>NUCLEOTIDE SEQUENCE [LARGE SCALE GENOMIC DNA]</scope>
    <source>
        <strain evidence="2">cv. Varoflay</strain>
    </source>
</reference>
<dbReference type="Pfam" id="PF00646">
    <property type="entry name" value="F-box"/>
    <property type="match status" value="1"/>
</dbReference>
<dbReference type="Pfam" id="PF14299">
    <property type="entry name" value="PP2"/>
    <property type="match status" value="1"/>
</dbReference>
<dbReference type="RefSeq" id="XP_021839007.1">
    <property type="nucleotide sequence ID" value="XM_021983315.2"/>
</dbReference>
<feature type="domain" description="F-box" evidence="1">
    <location>
        <begin position="3"/>
        <end position="49"/>
    </location>
</feature>
<dbReference type="PANTHER" id="PTHR32278:SF111">
    <property type="entry name" value="F-BOX PROTEIN PP2-B12-RELATED"/>
    <property type="match status" value="1"/>
</dbReference>
<dbReference type="CDD" id="cd22162">
    <property type="entry name" value="F-box_AtSKIP3-like"/>
    <property type="match status" value="1"/>
</dbReference>
<dbReference type="PROSITE" id="PS50181">
    <property type="entry name" value="FBOX"/>
    <property type="match status" value="1"/>
</dbReference>
<dbReference type="GeneID" id="110778751"/>
<dbReference type="InterPro" id="IPR036047">
    <property type="entry name" value="F-box-like_dom_sf"/>
</dbReference>
<protein>
    <submittedName>
        <fullName evidence="3">F-box protein PP2-B10-like</fullName>
    </submittedName>
</protein>
<reference evidence="3" key="2">
    <citation type="submission" date="2025-08" db="UniProtKB">
        <authorList>
            <consortium name="RefSeq"/>
        </authorList>
    </citation>
    <scope>IDENTIFICATION</scope>
    <source>
        <tissue evidence="3">Leaf</tissue>
    </source>
</reference>
<sequence>MTCMNLSSLPEECISHILSLISPTDVIRSSAVSKQLLSASESDTIWVKFLPFDIDLIISESSTTLDQQQLTSKKKLFLHLCRYPLLFNNNTLSFSLDIQSGKKCYMLSASTLVIPRGDTPDCWVWKSDPKSRFPKVIELQWIDITGKIHTKMLSPNTTYGVYFVFKLGIKYPATFEHTSVKLSVLELDEGLPRNDQHHLLRRKTVHKEFYLKTPVESEIFKFTEQFRRHVEAVQLPTERCDGWMEIELERYNVGSGGDGGGDNGSMVLEICMRDVDGLNWKAGLLVQGIELRPLD</sequence>
<dbReference type="PANTHER" id="PTHR32278">
    <property type="entry name" value="F-BOX DOMAIN-CONTAINING PROTEIN"/>
    <property type="match status" value="1"/>
</dbReference>
<dbReference type="OrthoDB" id="1918565at2759"/>
<dbReference type="InterPro" id="IPR025886">
    <property type="entry name" value="PP2-like"/>
</dbReference>
<keyword evidence="2" id="KW-1185">Reference proteome</keyword>
<gene>
    <name evidence="3" type="primary">LOC110778751</name>
</gene>
<dbReference type="SMART" id="SM00256">
    <property type="entry name" value="FBOX"/>
    <property type="match status" value="1"/>
</dbReference>
<dbReference type="AlphaFoldDB" id="A0A9R0HXR0"/>
<dbReference type="Gene3D" id="1.20.1280.50">
    <property type="match status" value="1"/>
</dbReference>
<evidence type="ECO:0000259" key="1">
    <source>
        <dbReference type="PROSITE" id="PS50181"/>
    </source>
</evidence>
<proteinExistence type="predicted"/>
<evidence type="ECO:0000313" key="2">
    <source>
        <dbReference type="Proteomes" id="UP000813463"/>
    </source>
</evidence>
<dbReference type="KEGG" id="soe:110778751"/>
<dbReference type="Proteomes" id="UP000813463">
    <property type="component" value="Chromosome 5"/>
</dbReference>
<dbReference type="SUPFAM" id="SSF81383">
    <property type="entry name" value="F-box domain"/>
    <property type="match status" value="1"/>
</dbReference>
<evidence type="ECO:0000313" key="3">
    <source>
        <dbReference type="RefSeq" id="XP_021839007.1"/>
    </source>
</evidence>